<dbReference type="OrthoDB" id="232723at2"/>
<evidence type="ECO:0000259" key="1">
    <source>
        <dbReference type="Pfam" id="PF13701"/>
    </source>
</evidence>
<dbReference type="InterPro" id="IPR047960">
    <property type="entry name" value="Transpos_IS1380"/>
</dbReference>
<dbReference type="AlphaFoldDB" id="A0A1Y1RSR2"/>
<evidence type="ECO:0000313" key="2">
    <source>
        <dbReference type="EMBL" id="ORC26999.1"/>
    </source>
</evidence>
<dbReference type="EMBL" id="MWQY01000055">
    <property type="protein sequence ID" value="ORC26999.1"/>
    <property type="molecule type" value="Genomic_DNA"/>
</dbReference>
<name>A0A1Y1RSR2_9SPIO</name>
<dbReference type="InterPro" id="IPR025668">
    <property type="entry name" value="Tnp_DDE_dom"/>
</dbReference>
<sequence length="453" mass="52854">MNTECTADQLTFQGFGRQEMVLTHDAEVSTSDGGLVILHQIEKRHRILARLADCFQDNRHPSYTEHTVSHLLTQRIFGICQGYEDLNDHDEWRKDPLLALVCDKGDGEVLSGKSTLNRLELGKEVAEEYGKRYNRITWDNDKIEDLFIDLFLESFDEVPKEIILDFDATDDPLHGEQEGRFFHGYYDKYCYLPLYVFSGQHLICAQLRSSDIDASLGTVEVLQRVVPKIRDRYPEVHIIVRGDSGFCREQIMAYCESVKISYLFGLAKNSRLKRSIGKELYQVEHRYNASNEKQRLFKELIYKTNTSWSRSRRVVAKVEYLHKGANPRFVVTNIPILKCPAKILYEELYCGRGDMENRIKEQQLYLFADRTSTGWMSSNQLRLWFSSIAYTFFVWLRGKYLAGSEWTRSQAATLRLKILKVSAMVKVTVRRIRIRLPAAYPYWDSWLRFARAV</sequence>
<comment type="caution">
    <text evidence="2">The sequence shown here is derived from an EMBL/GenBank/DDBJ whole genome shotgun (WGS) entry which is preliminary data.</text>
</comment>
<accession>A0A1Y1RSR2</accession>
<gene>
    <name evidence="2" type="ORF">B4O97_19080</name>
</gene>
<dbReference type="Proteomes" id="UP000192343">
    <property type="component" value="Unassembled WGS sequence"/>
</dbReference>
<evidence type="ECO:0000313" key="3">
    <source>
        <dbReference type="Proteomes" id="UP000192343"/>
    </source>
</evidence>
<reference evidence="2 3" key="1">
    <citation type="submission" date="2017-03" db="EMBL/GenBank/DDBJ databases">
        <title>Draft Genome sequence of Marispirochaeta sp. strain JC444.</title>
        <authorList>
            <person name="Shivani Y."/>
            <person name="Subhash Y."/>
            <person name="Sasikala C."/>
            <person name="Ramana C."/>
        </authorList>
    </citation>
    <scope>NUCLEOTIDE SEQUENCE [LARGE SCALE GENOMIC DNA]</scope>
    <source>
        <strain evidence="2 3">JC444</strain>
    </source>
</reference>
<protein>
    <recommendedName>
        <fullName evidence="1">Transposase DDE domain-containing protein</fullName>
    </recommendedName>
</protein>
<dbReference type="Pfam" id="PF13701">
    <property type="entry name" value="DDE_Tnp_1_4"/>
    <property type="match status" value="1"/>
</dbReference>
<dbReference type="RefSeq" id="WP_083053109.1">
    <property type="nucleotide sequence ID" value="NZ_MWQY01000055.1"/>
</dbReference>
<keyword evidence="3" id="KW-1185">Reference proteome</keyword>
<organism evidence="2 3">
    <name type="scientific">Marispirochaeta aestuarii</name>
    <dbReference type="NCBI Taxonomy" id="1963862"/>
    <lineage>
        <taxon>Bacteria</taxon>
        <taxon>Pseudomonadati</taxon>
        <taxon>Spirochaetota</taxon>
        <taxon>Spirochaetia</taxon>
        <taxon>Spirochaetales</taxon>
        <taxon>Spirochaetaceae</taxon>
        <taxon>Marispirochaeta</taxon>
    </lineage>
</organism>
<dbReference type="STRING" id="1963862.B4O97_19080"/>
<proteinExistence type="predicted"/>
<feature type="domain" description="Transposase DDE" evidence="1">
    <location>
        <begin position="16"/>
        <end position="445"/>
    </location>
</feature>
<dbReference type="NCBIfam" id="NF033539">
    <property type="entry name" value="transpos_IS1380"/>
    <property type="match status" value="1"/>
</dbReference>